<dbReference type="InterPro" id="IPR027417">
    <property type="entry name" value="P-loop_NTPase"/>
</dbReference>
<proteinExistence type="predicted"/>
<name>A0A1B1V5H8_9ABAC</name>
<evidence type="ECO:0000313" key="1">
    <source>
        <dbReference type="EMBL" id="ANW12254.1"/>
    </source>
</evidence>
<gene>
    <name evidence="1" type="primary">masp1.21</name>
</gene>
<organism evidence="1">
    <name type="scientific">Malacosoma sp. alphabaculovirus</name>
    <dbReference type="NCBI Taxonomy" id="1881632"/>
    <lineage>
        <taxon>Viruses</taxon>
        <taxon>Viruses incertae sedis</taxon>
        <taxon>Naldaviricetes</taxon>
        <taxon>Lefavirales</taxon>
        <taxon>Baculoviridae</taxon>
        <taxon>Alphabaculovirus</taxon>
    </lineage>
</organism>
<dbReference type="GO" id="GO:0003678">
    <property type="term" value="F:DNA helicase activity"/>
    <property type="evidence" value="ECO:0007669"/>
    <property type="project" value="InterPro"/>
</dbReference>
<dbReference type="Gene3D" id="3.40.50.300">
    <property type="entry name" value="P-loop containing nucleotide triphosphate hydrolases"/>
    <property type="match status" value="1"/>
</dbReference>
<dbReference type="EMBL" id="KU659593">
    <property type="protein sequence ID" value="ANW12254.1"/>
    <property type="molecule type" value="Genomic_DNA"/>
</dbReference>
<reference evidence="1" key="1">
    <citation type="submission" date="2016-01" db="EMBL/GenBank/DDBJ databases">
        <authorList>
            <person name="Oliw E.H."/>
        </authorList>
    </citation>
    <scope>NUCLEOTIDE SEQUENCE</scope>
    <source>
        <strain evidence="1">164</strain>
    </source>
</reference>
<dbReference type="Pfam" id="PF04735">
    <property type="entry name" value="Baculo_helicase"/>
    <property type="match status" value="2"/>
</dbReference>
<keyword evidence="1" id="KW-0347">Helicase</keyword>
<dbReference type="SUPFAM" id="SSF52540">
    <property type="entry name" value="P-loop containing nucleoside triphosphate hydrolases"/>
    <property type="match status" value="1"/>
</dbReference>
<dbReference type="InterPro" id="IPR006824">
    <property type="entry name" value="DNA_helicase_Baculovir"/>
</dbReference>
<accession>A0A1B1V5H8</accession>
<dbReference type="GO" id="GO:0019079">
    <property type="term" value="P:viral genome replication"/>
    <property type="evidence" value="ECO:0007669"/>
    <property type="project" value="InterPro"/>
</dbReference>
<keyword evidence="1" id="KW-0378">Hydrolase</keyword>
<keyword evidence="1" id="KW-0547">Nucleotide-binding</keyword>
<sequence>MAINKISTDHVFANIFNISQQSDDAILKNLENVDDIIMKNEATRDKRVIKSISNFEKLIKVMSNDKTASSGNLKCEESHDEVRILPHSWCVKGNYFFVNVKPFLRVDLYKTIGADINFDGFFQSNRTNYGNECVRAGEYYYWPNVNISYFGWRLYLYIKFNVDIGEYIPLVHNERLGNVNLFRFNPEYCLNVELSMMCGDRKLFVNGRSKFDDNDDDLFHLIMTNGSKGVCKVKPNLIFSNKNFFDYLRDDINLCECTTVSKYQKLIRVDLKDLRVFKENEEIVEETSCKFSSDHTEYEALKVFNKITPSSEHMDIIQNHVKKCLDTVNENMIAAMAANDSVGDDVLRDYLVKSDFVNFDFLILVIWRTISKQEELELRETDIKLFLELLCETLFPDRTDFNYQRAQLRCEPYYTLTYKVFVRFCNHWSVFLAENSCVTLGNFYAIHYMIHLMLCREMVDPKECWEYNYENAMRCGASPDVLCRGYFKKIYSNNTCLIFNGKHYVALKKDDELFKFTEKQTGIMLSTVKFNNWKYLYFTEEGLYNLFINKYHSSCPFILGNTLMGALVKKHESLYLPERTIQFMLDNGKNEVDIYKTYHGAKVCRDFKKIKTNMSIVMAFNNCDVCKMNQQMDLNNVYREVWNFNEHELMILAVYLKEKKITDLITNLRCNDCKYTNKYTNCACLENFTVNKMMFKLVIMFELLCNSRELCELMWSLMYDQLLYVKILEDIHADNELIQKFSRQFYVNRDKIVAILYRRFDRVNCVDTLIETLNHEPANFVEELIYEATDGRGGHHDYYDGDNEDDLVDLDNSSDDSNKNVFHMFYHNYVHVVKTLKQWNVWWDKLIVVRHNDDLMSWLTRFYMRAIMSKVDLKEYSTTFVKNVVTGYLYFRVFTNFNYTNSLLMMFFAASLGIPSDYEKCCIYLIGEPGSGKSSFFELLEHIVVVHKHDAEHYTLSKKETDEMEANKLISQLYVINEMKVCNDSFFKSTADSTKSNSVCRKYQGSQKYEANYKLMIVNNKPLYVSDYDKGVRNRFAVVYTDHKFEENMSFEGSIYAHIKSKKYPMEKAHIEGMIKPVRLFASHILMYKRNSKDGYVSYKSIVKKDPIHKFNLMCMDINNSAFSALMYVLNVKISHGARLVDENKIIKAIEAAAPIVETLLHDMMKVKRSSRGKPTEYDLNHRIPDLCVEFRKTFKKYYRPHDNVYYNIELALDKKDFVTEKPTFKC</sequence>
<protein>
    <submittedName>
        <fullName evidence="1">Helicase</fullName>
    </submittedName>
</protein>
<keyword evidence="1" id="KW-0067">ATP-binding</keyword>